<sequence>MITIKLMGGAKKSFSTDKILLEKSNLTINELIKHLIQIKPNNTLEFDTKNLLIAVNGVDSSALQSYNTKVNDNDIVSIIPIIHGGSQTRMQFSIMNTDAEIFHMFNDKKFHTEFLNELRSKYPHLNIQAIDSRFILGVRHAKKILGISLYAQKNNTLLSKKIETDILLRF</sequence>
<evidence type="ECO:0008006" key="2">
    <source>
        <dbReference type="Google" id="ProtNLM"/>
    </source>
</evidence>
<evidence type="ECO:0000313" key="1">
    <source>
        <dbReference type="EMBL" id="SVD25460.1"/>
    </source>
</evidence>
<protein>
    <recommendedName>
        <fullName evidence="2">Thiamine biosynthesis protein ThiS</fullName>
    </recommendedName>
</protein>
<dbReference type="SUPFAM" id="SSF54285">
    <property type="entry name" value="MoaD/ThiS"/>
    <property type="match status" value="1"/>
</dbReference>
<dbReference type="AlphaFoldDB" id="A0A382TTT1"/>
<dbReference type="InterPro" id="IPR036504">
    <property type="entry name" value="CGI121/TPRKB_sf"/>
</dbReference>
<name>A0A382TTT1_9ZZZZ</name>
<dbReference type="Gene3D" id="3.10.20.30">
    <property type="match status" value="1"/>
</dbReference>
<dbReference type="CDD" id="cd17040">
    <property type="entry name" value="Ubl_MoaD_like"/>
    <property type="match status" value="1"/>
</dbReference>
<dbReference type="SUPFAM" id="SSF143870">
    <property type="entry name" value="PF0523-like"/>
    <property type="match status" value="1"/>
</dbReference>
<organism evidence="1">
    <name type="scientific">marine metagenome</name>
    <dbReference type="NCBI Taxonomy" id="408172"/>
    <lineage>
        <taxon>unclassified sequences</taxon>
        <taxon>metagenomes</taxon>
        <taxon>ecological metagenomes</taxon>
    </lineage>
</organism>
<reference evidence="1" key="1">
    <citation type="submission" date="2018-05" db="EMBL/GenBank/DDBJ databases">
        <authorList>
            <person name="Lanie J.A."/>
            <person name="Ng W.-L."/>
            <person name="Kazmierczak K.M."/>
            <person name="Andrzejewski T.M."/>
            <person name="Davidsen T.M."/>
            <person name="Wayne K.J."/>
            <person name="Tettelin H."/>
            <person name="Glass J.I."/>
            <person name="Rusch D."/>
            <person name="Podicherti R."/>
            <person name="Tsui H.-C.T."/>
            <person name="Winkler M.E."/>
        </authorList>
    </citation>
    <scope>NUCLEOTIDE SEQUENCE</scope>
</reference>
<dbReference type="InterPro" id="IPR016155">
    <property type="entry name" value="Mopterin_synth/thiamin_S_b"/>
</dbReference>
<dbReference type="Gene3D" id="3.30.2380.10">
    <property type="entry name" value="CGI121/TPRKB"/>
    <property type="match status" value="1"/>
</dbReference>
<gene>
    <name evidence="1" type="ORF">METZ01_LOCUS378314</name>
</gene>
<feature type="non-terminal residue" evidence="1">
    <location>
        <position position="170"/>
    </location>
</feature>
<dbReference type="InterPro" id="IPR003749">
    <property type="entry name" value="ThiS/MoaD-like"/>
</dbReference>
<proteinExistence type="predicted"/>
<dbReference type="InterPro" id="IPR012675">
    <property type="entry name" value="Beta-grasp_dom_sf"/>
</dbReference>
<dbReference type="Pfam" id="PF02597">
    <property type="entry name" value="ThiS"/>
    <property type="match status" value="1"/>
</dbReference>
<accession>A0A382TTT1</accession>
<dbReference type="NCBIfam" id="NF011465">
    <property type="entry name" value="PRK14886.1-1"/>
    <property type="match status" value="1"/>
</dbReference>
<dbReference type="EMBL" id="UINC01139112">
    <property type="protein sequence ID" value="SVD25460.1"/>
    <property type="molecule type" value="Genomic_DNA"/>
</dbReference>